<protein>
    <submittedName>
        <fullName evidence="4">Glyoxylate/hydroxypyruvate reductase A</fullName>
    </submittedName>
</protein>
<dbReference type="PANTHER" id="PTHR43333">
    <property type="entry name" value="2-HACID_DH_C DOMAIN-CONTAINING PROTEIN"/>
    <property type="match status" value="1"/>
</dbReference>
<gene>
    <name evidence="4" type="ORF">MIZ03_4541</name>
</gene>
<keyword evidence="2" id="KW-0520">NAD</keyword>
<dbReference type="Pfam" id="PF02826">
    <property type="entry name" value="2-Hacid_dh_C"/>
    <property type="match status" value="1"/>
</dbReference>
<evidence type="ECO:0000259" key="3">
    <source>
        <dbReference type="Pfam" id="PF02826"/>
    </source>
</evidence>
<organism evidence="4 5">
    <name type="scientific">Rhodoferax lithotrophicus</name>
    <dbReference type="NCBI Taxonomy" id="2798804"/>
    <lineage>
        <taxon>Bacteria</taxon>
        <taxon>Pseudomonadati</taxon>
        <taxon>Pseudomonadota</taxon>
        <taxon>Betaproteobacteria</taxon>
        <taxon>Burkholderiales</taxon>
        <taxon>Comamonadaceae</taxon>
        <taxon>Rhodoferax</taxon>
    </lineage>
</organism>
<dbReference type="SUPFAM" id="SSF52283">
    <property type="entry name" value="Formate/glycerate dehydrogenase catalytic domain-like"/>
    <property type="match status" value="1"/>
</dbReference>
<reference evidence="4 5" key="1">
    <citation type="journal article" date="2021" name="Microbiol. Spectr.">
        <title>A Single Bacterium Capable of Oxidation and Reduction of Iron at Circumneutral pH.</title>
        <authorList>
            <person name="Kato S."/>
            <person name="Ohkuma M."/>
        </authorList>
    </citation>
    <scope>NUCLEOTIDE SEQUENCE [LARGE SCALE GENOMIC DNA]</scope>
    <source>
        <strain evidence="4 5">MIZ03</strain>
    </source>
</reference>
<dbReference type="PROSITE" id="PS00671">
    <property type="entry name" value="D_2_HYDROXYACID_DH_3"/>
    <property type="match status" value="1"/>
</dbReference>
<sequence>MSPFRISFCCTNTDPEPWLAGLRAALPQAEVAVWQPGAAQAEAAVVWMPPQQFFDEQPQLKAIFNIGAGVDALLKLRLPPQAVVVRLEDAGMAVQMAEYVCQAVIRQFRDLQTYAEDVRAGHWTYYPPRQRRDFSVGVMGLGALGARVAQALNTFEFPVNGWSRSPKVLDGVRPFVGAAQLNDFLASSRVLVNLLPLTPQTTNILNHDTLSRLQPGGYVINVARGAHLVDEDLLALIHSGHLSGALLDVFRTEPLPADHPFWHEPKITLTPHTSARTLREDSMAQMVGKIVAIQRGEPVAGVVDVGRGY</sequence>
<evidence type="ECO:0000256" key="2">
    <source>
        <dbReference type="ARBA" id="ARBA00023027"/>
    </source>
</evidence>
<dbReference type="PANTHER" id="PTHR43333:SF1">
    <property type="entry name" value="D-ISOMER SPECIFIC 2-HYDROXYACID DEHYDROGENASE NAD-BINDING DOMAIN-CONTAINING PROTEIN"/>
    <property type="match status" value="1"/>
</dbReference>
<dbReference type="InterPro" id="IPR036291">
    <property type="entry name" value="NAD(P)-bd_dom_sf"/>
</dbReference>
<dbReference type="EMBL" id="AP024238">
    <property type="protein sequence ID" value="BCO29618.1"/>
    <property type="molecule type" value="Genomic_DNA"/>
</dbReference>
<dbReference type="Gene3D" id="3.40.50.720">
    <property type="entry name" value="NAD(P)-binding Rossmann-like Domain"/>
    <property type="match status" value="2"/>
</dbReference>
<dbReference type="Proteomes" id="UP000824366">
    <property type="component" value="Chromosome"/>
</dbReference>
<dbReference type="SUPFAM" id="SSF51735">
    <property type="entry name" value="NAD(P)-binding Rossmann-fold domains"/>
    <property type="match status" value="1"/>
</dbReference>
<keyword evidence="5" id="KW-1185">Reference proteome</keyword>
<dbReference type="InterPro" id="IPR029753">
    <property type="entry name" value="D-isomer_DH_CS"/>
</dbReference>
<dbReference type="InterPro" id="IPR006140">
    <property type="entry name" value="D-isomer_DH_NAD-bd"/>
</dbReference>
<proteinExistence type="predicted"/>
<evidence type="ECO:0000256" key="1">
    <source>
        <dbReference type="ARBA" id="ARBA00023002"/>
    </source>
</evidence>
<evidence type="ECO:0000313" key="4">
    <source>
        <dbReference type="EMBL" id="BCO29618.1"/>
    </source>
</evidence>
<name>A0ABN6DHD2_9BURK</name>
<evidence type="ECO:0000313" key="5">
    <source>
        <dbReference type="Proteomes" id="UP000824366"/>
    </source>
</evidence>
<keyword evidence="1" id="KW-0560">Oxidoreductase</keyword>
<accession>A0ABN6DHD2</accession>
<dbReference type="CDD" id="cd12164">
    <property type="entry name" value="GDH_like_2"/>
    <property type="match status" value="1"/>
</dbReference>
<dbReference type="RefSeq" id="WP_223905811.1">
    <property type="nucleotide sequence ID" value="NZ_AP024238.1"/>
</dbReference>
<feature type="domain" description="D-isomer specific 2-hydroxyacid dehydrogenase NAD-binding" evidence="3">
    <location>
        <begin position="104"/>
        <end position="274"/>
    </location>
</feature>